<comment type="pathway">
    <text evidence="4">Lipid metabolism.</text>
</comment>
<dbReference type="GO" id="GO:0005886">
    <property type="term" value="C:plasma membrane"/>
    <property type="evidence" value="ECO:0007669"/>
    <property type="project" value="UniProtKB-SubCell"/>
</dbReference>
<evidence type="ECO:0000256" key="17">
    <source>
        <dbReference type="ARBA" id="ARBA00023264"/>
    </source>
</evidence>
<keyword evidence="8" id="KW-1003">Cell membrane</keyword>
<name>A0A918KHX4_9GAMM</name>
<keyword evidence="14" id="KW-0443">Lipid metabolism</keyword>
<dbReference type="PROSITE" id="PS01315">
    <property type="entry name" value="CDS"/>
    <property type="match status" value="1"/>
</dbReference>
<keyword evidence="12 18" id="KW-0548">Nucleotidyltransferase</keyword>
<dbReference type="EMBL" id="BMXR01000008">
    <property type="protein sequence ID" value="GGX61543.1"/>
    <property type="molecule type" value="Genomic_DNA"/>
</dbReference>
<feature type="transmembrane region" description="Helical" evidence="19">
    <location>
        <begin position="6"/>
        <end position="31"/>
    </location>
</feature>
<evidence type="ECO:0000256" key="13">
    <source>
        <dbReference type="ARBA" id="ARBA00022989"/>
    </source>
</evidence>
<comment type="subcellular location">
    <subcellularLocation>
        <location evidence="2">Cell membrane</location>
        <topology evidence="2">Multi-pass membrane protein</topology>
    </subcellularLocation>
</comment>
<feature type="transmembrane region" description="Helical" evidence="19">
    <location>
        <begin position="171"/>
        <end position="191"/>
    </location>
</feature>
<evidence type="ECO:0000256" key="7">
    <source>
        <dbReference type="ARBA" id="ARBA00019373"/>
    </source>
</evidence>
<dbReference type="Proteomes" id="UP000626148">
    <property type="component" value="Unassembled WGS sequence"/>
</dbReference>
<keyword evidence="10 18" id="KW-0808">Transferase</keyword>
<evidence type="ECO:0000256" key="5">
    <source>
        <dbReference type="ARBA" id="ARBA00010185"/>
    </source>
</evidence>
<keyword evidence="21" id="KW-1185">Reference proteome</keyword>
<keyword evidence="11 18" id="KW-0812">Transmembrane</keyword>
<evidence type="ECO:0000256" key="9">
    <source>
        <dbReference type="ARBA" id="ARBA00022516"/>
    </source>
</evidence>
<dbReference type="AlphaFoldDB" id="A0A918KHX4"/>
<evidence type="ECO:0000256" key="11">
    <source>
        <dbReference type="ARBA" id="ARBA00022692"/>
    </source>
</evidence>
<comment type="pathway">
    <text evidence="3 18">Phospholipid metabolism; CDP-diacylglycerol biosynthesis; CDP-diacylglycerol from sn-glycerol 3-phosphate: step 3/3.</text>
</comment>
<comment type="similarity">
    <text evidence="5 18">Belongs to the CDS family.</text>
</comment>
<evidence type="ECO:0000256" key="3">
    <source>
        <dbReference type="ARBA" id="ARBA00005119"/>
    </source>
</evidence>
<organism evidence="20 21">
    <name type="scientific">Saccharospirillum salsuginis</name>
    <dbReference type="NCBI Taxonomy" id="418750"/>
    <lineage>
        <taxon>Bacteria</taxon>
        <taxon>Pseudomonadati</taxon>
        <taxon>Pseudomonadota</taxon>
        <taxon>Gammaproteobacteria</taxon>
        <taxon>Oceanospirillales</taxon>
        <taxon>Saccharospirillaceae</taxon>
        <taxon>Saccharospirillum</taxon>
    </lineage>
</organism>
<comment type="caution">
    <text evidence="20">The sequence shown here is derived from an EMBL/GenBank/DDBJ whole genome shotgun (WGS) entry which is preliminary data.</text>
</comment>
<feature type="transmembrane region" description="Helical" evidence="19">
    <location>
        <begin position="43"/>
        <end position="62"/>
    </location>
</feature>
<dbReference type="EC" id="2.7.7.41" evidence="6 18"/>
<reference evidence="20" key="2">
    <citation type="submission" date="2020-09" db="EMBL/GenBank/DDBJ databases">
        <authorList>
            <person name="Sun Q."/>
            <person name="Kim S."/>
        </authorList>
    </citation>
    <scope>NUCLEOTIDE SEQUENCE</scope>
    <source>
        <strain evidence="20">KCTC 22169</strain>
    </source>
</reference>
<keyword evidence="9" id="KW-0444">Lipid biosynthesis</keyword>
<evidence type="ECO:0000256" key="16">
    <source>
        <dbReference type="ARBA" id="ARBA00023209"/>
    </source>
</evidence>
<keyword evidence="13 19" id="KW-1133">Transmembrane helix</keyword>
<dbReference type="GO" id="GO:0016024">
    <property type="term" value="P:CDP-diacylglycerol biosynthetic process"/>
    <property type="evidence" value="ECO:0007669"/>
    <property type="project" value="TreeGrafter"/>
</dbReference>
<evidence type="ECO:0000313" key="20">
    <source>
        <dbReference type="EMBL" id="GGX61543.1"/>
    </source>
</evidence>
<evidence type="ECO:0000313" key="21">
    <source>
        <dbReference type="Proteomes" id="UP000626148"/>
    </source>
</evidence>
<keyword evidence="17" id="KW-1208">Phospholipid metabolism</keyword>
<dbReference type="InterPro" id="IPR000374">
    <property type="entry name" value="PC_trans"/>
</dbReference>
<evidence type="ECO:0000256" key="12">
    <source>
        <dbReference type="ARBA" id="ARBA00022695"/>
    </source>
</evidence>
<feature type="transmembrane region" description="Helical" evidence="19">
    <location>
        <begin position="102"/>
        <end position="119"/>
    </location>
</feature>
<dbReference type="Pfam" id="PF01148">
    <property type="entry name" value="CTP_transf_1"/>
    <property type="match status" value="1"/>
</dbReference>
<comment type="catalytic activity">
    <reaction evidence="1 18">
        <text>a 1,2-diacyl-sn-glycero-3-phosphate + CTP + H(+) = a CDP-1,2-diacyl-sn-glycerol + diphosphate</text>
        <dbReference type="Rhea" id="RHEA:16229"/>
        <dbReference type="ChEBI" id="CHEBI:15378"/>
        <dbReference type="ChEBI" id="CHEBI:33019"/>
        <dbReference type="ChEBI" id="CHEBI:37563"/>
        <dbReference type="ChEBI" id="CHEBI:58332"/>
        <dbReference type="ChEBI" id="CHEBI:58608"/>
        <dbReference type="EC" id="2.7.7.41"/>
    </reaction>
</comment>
<keyword evidence="16" id="KW-0594">Phospholipid biosynthesis</keyword>
<dbReference type="GO" id="GO:0004605">
    <property type="term" value="F:phosphatidate cytidylyltransferase activity"/>
    <property type="evidence" value="ECO:0007669"/>
    <property type="project" value="UniProtKB-EC"/>
</dbReference>
<evidence type="ECO:0000256" key="2">
    <source>
        <dbReference type="ARBA" id="ARBA00004651"/>
    </source>
</evidence>
<evidence type="ECO:0000256" key="6">
    <source>
        <dbReference type="ARBA" id="ARBA00012487"/>
    </source>
</evidence>
<evidence type="ECO:0000256" key="4">
    <source>
        <dbReference type="ARBA" id="ARBA00005189"/>
    </source>
</evidence>
<evidence type="ECO:0000256" key="15">
    <source>
        <dbReference type="ARBA" id="ARBA00023136"/>
    </source>
</evidence>
<evidence type="ECO:0000256" key="14">
    <source>
        <dbReference type="ARBA" id="ARBA00023098"/>
    </source>
</evidence>
<sequence>MLAPLMLAGIYLLPAVWFSAFIGAIVVLGAWEWANLAGYQRMTSRLGLAALTAGLLVAISWVQNATPVTWLALTLWSLLWWVLALALVVAYPASQGVIRRRWVRLLIAIPVLLPLWLGLNVLKAHDQANLVLTWLMLLVWGADIGAYFAGRAFGNRKLAPHVSPGKTWAGVYGGMATSVAISAIIGIAFLADLDGAQWGLMLFVSAVVVAISVLGDLLESLLKRYRGIKDSSHLLPGHGGILDRIDSLCAATPMFCLLLALVAV</sequence>
<feature type="transmembrane region" description="Helical" evidence="19">
    <location>
        <begin position="68"/>
        <end position="90"/>
    </location>
</feature>
<dbReference type="PANTHER" id="PTHR46382:SF1">
    <property type="entry name" value="PHOSPHATIDATE CYTIDYLYLTRANSFERASE"/>
    <property type="match status" value="1"/>
</dbReference>
<evidence type="ECO:0000256" key="10">
    <source>
        <dbReference type="ARBA" id="ARBA00022679"/>
    </source>
</evidence>
<evidence type="ECO:0000256" key="18">
    <source>
        <dbReference type="RuleBase" id="RU003938"/>
    </source>
</evidence>
<evidence type="ECO:0000256" key="19">
    <source>
        <dbReference type="SAM" id="Phobius"/>
    </source>
</evidence>
<evidence type="ECO:0000256" key="8">
    <source>
        <dbReference type="ARBA" id="ARBA00022475"/>
    </source>
</evidence>
<dbReference type="PANTHER" id="PTHR46382">
    <property type="entry name" value="PHOSPHATIDATE CYTIDYLYLTRANSFERASE"/>
    <property type="match status" value="1"/>
</dbReference>
<keyword evidence="15 19" id="KW-0472">Membrane</keyword>
<accession>A0A918KHX4</accession>
<gene>
    <name evidence="20" type="primary">cdsA</name>
    <name evidence="20" type="ORF">GCM10007392_31750</name>
</gene>
<feature type="transmembrane region" description="Helical" evidence="19">
    <location>
        <begin position="197"/>
        <end position="218"/>
    </location>
</feature>
<evidence type="ECO:0000256" key="1">
    <source>
        <dbReference type="ARBA" id="ARBA00001698"/>
    </source>
</evidence>
<feature type="transmembrane region" description="Helical" evidence="19">
    <location>
        <begin position="131"/>
        <end position="150"/>
    </location>
</feature>
<protein>
    <recommendedName>
        <fullName evidence="7 18">Phosphatidate cytidylyltransferase</fullName>
        <ecNumber evidence="6 18">2.7.7.41</ecNumber>
    </recommendedName>
</protein>
<proteinExistence type="inferred from homology"/>
<reference evidence="20" key="1">
    <citation type="journal article" date="2014" name="Int. J. Syst. Evol. Microbiol.">
        <title>Complete genome sequence of Corynebacterium casei LMG S-19264T (=DSM 44701T), isolated from a smear-ripened cheese.</title>
        <authorList>
            <consortium name="US DOE Joint Genome Institute (JGI-PGF)"/>
            <person name="Walter F."/>
            <person name="Albersmeier A."/>
            <person name="Kalinowski J."/>
            <person name="Ruckert C."/>
        </authorList>
    </citation>
    <scope>NUCLEOTIDE SEQUENCE</scope>
    <source>
        <strain evidence="20">KCTC 22169</strain>
    </source>
</reference>